<reference evidence="9" key="2">
    <citation type="submission" date="2021-04" db="EMBL/GenBank/DDBJ databases">
        <authorList>
            <person name="Gilroy R."/>
        </authorList>
    </citation>
    <scope>NUCLEOTIDE SEQUENCE</scope>
    <source>
        <strain evidence="9">CHK169-2315</strain>
    </source>
</reference>
<feature type="transmembrane region" description="Helical" evidence="7">
    <location>
        <begin position="156"/>
        <end position="175"/>
    </location>
</feature>
<name>A0A9D1PKV7_9BACI</name>
<feature type="transmembrane region" description="Helical" evidence="7">
    <location>
        <begin position="350"/>
        <end position="371"/>
    </location>
</feature>
<evidence type="ECO:0000256" key="3">
    <source>
        <dbReference type="ARBA" id="ARBA00022475"/>
    </source>
</evidence>
<dbReference type="GO" id="GO:0005886">
    <property type="term" value="C:plasma membrane"/>
    <property type="evidence" value="ECO:0007669"/>
    <property type="project" value="UniProtKB-SubCell"/>
</dbReference>
<feature type="domain" description="Major facilitator superfamily (MFS) profile" evidence="8">
    <location>
        <begin position="1"/>
        <end position="379"/>
    </location>
</feature>
<evidence type="ECO:0000256" key="7">
    <source>
        <dbReference type="SAM" id="Phobius"/>
    </source>
</evidence>
<keyword evidence="6 7" id="KW-0472">Membrane</keyword>
<dbReference type="InterPro" id="IPR020846">
    <property type="entry name" value="MFS_dom"/>
</dbReference>
<dbReference type="CDD" id="cd17473">
    <property type="entry name" value="MFS_arabinose_efflux_permease_like"/>
    <property type="match status" value="1"/>
</dbReference>
<evidence type="ECO:0000256" key="1">
    <source>
        <dbReference type="ARBA" id="ARBA00004651"/>
    </source>
</evidence>
<feature type="transmembrane region" description="Helical" evidence="7">
    <location>
        <begin position="232"/>
        <end position="253"/>
    </location>
</feature>
<proteinExistence type="predicted"/>
<evidence type="ECO:0000259" key="8">
    <source>
        <dbReference type="PROSITE" id="PS50850"/>
    </source>
</evidence>
<feature type="transmembrane region" description="Helical" evidence="7">
    <location>
        <begin position="260"/>
        <end position="278"/>
    </location>
</feature>
<evidence type="ECO:0000256" key="4">
    <source>
        <dbReference type="ARBA" id="ARBA00022692"/>
    </source>
</evidence>
<dbReference type="AlphaFoldDB" id="A0A9D1PKV7"/>
<evidence type="ECO:0000256" key="2">
    <source>
        <dbReference type="ARBA" id="ARBA00022448"/>
    </source>
</evidence>
<dbReference type="EMBL" id="DXHX01000061">
    <property type="protein sequence ID" value="HIV74266.1"/>
    <property type="molecule type" value="Genomic_DNA"/>
</dbReference>
<feature type="transmembrane region" description="Helical" evidence="7">
    <location>
        <begin position="37"/>
        <end position="56"/>
    </location>
</feature>
<feature type="transmembrane region" description="Helical" evidence="7">
    <location>
        <begin position="196"/>
        <end position="220"/>
    </location>
</feature>
<gene>
    <name evidence="9" type="ORF">H9895_04200</name>
</gene>
<accession>A0A9D1PKV7</accession>
<keyword evidence="4 7" id="KW-0812">Transmembrane</keyword>
<evidence type="ECO:0000313" key="9">
    <source>
        <dbReference type="EMBL" id="HIV74266.1"/>
    </source>
</evidence>
<comment type="caution">
    <text evidence="9">The sequence shown here is derived from an EMBL/GenBank/DDBJ whole genome shotgun (WGS) entry which is preliminary data.</text>
</comment>
<keyword evidence="5 7" id="KW-1133">Transmembrane helix</keyword>
<protein>
    <submittedName>
        <fullName evidence="9">MFS transporter</fullName>
    </submittedName>
</protein>
<dbReference type="SUPFAM" id="SSF103473">
    <property type="entry name" value="MFS general substrate transporter"/>
    <property type="match status" value="1"/>
</dbReference>
<evidence type="ECO:0000256" key="6">
    <source>
        <dbReference type="ARBA" id="ARBA00023136"/>
    </source>
</evidence>
<evidence type="ECO:0000313" key="10">
    <source>
        <dbReference type="Proteomes" id="UP000823937"/>
    </source>
</evidence>
<keyword evidence="3" id="KW-1003">Cell membrane</keyword>
<feature type="transmembrane region" description="Helical" evidence="7">
    <location>
        <begin position="92"/>
        <end position="115"/>
    </location>
</feature>
<dbReference type="PROSITE" id="PS50850">
    <property type="entry name" value="MFS"/>
    <property type="match status" value="1"/>
</dbReference>
<dbReference type="Pfam" id="PF07690">
    <property type="entry name" value="MFS_1"/>
    <property type="match status" value="1"/>
</dbReference>
<feature type="transmembrane region" description="Helical" evidence="7">
    <location>
        <begin position="284"/>
        <end position="307"/>
    </location>
</feature>
<dbReference type="InterPro" id="IPR050189">
    <property type="entry name" value="MFS_Efflux_Transporters"/>
</dbReference>
<dbReference type="Gene3D" id="1.20.1250.20">
    <property type="entry name" value="MFS general substrate transporter like domains"/>
    <property type="match status" value="1"/>
</dbReference>
<sequence>MLKPTIISIAMATVMAAAAISPALGLIAQHFSEADEIWIKLVLTAPSLTVIPFSFLSSYLTKKLPKKVIVLIGISIYIIAGVGAQFSPSIEVLLVLRFLLGAGVGLVMPLALTLISDHYDGKERAKMFGYNTAFSNVGGIVTILLAGYLASLSWNAAFNVYWLGLVIFVLVLFYLPTNEPIKVDKHKRREKVPFYVYGYALAACGVMLAYTAIGTNMALFLEQNNFGSSQTAGLVLAFSTVGGLMTSLYFVHLQFLFKDHLIAAGLLVMGLGFVVIIFSPIVWLILVGVCFVGFGQGILFPVINMKVLAEASPTISDKVVSIVSSMIYVGQFISPILLDGIGKIMSMGTVRFQYGVLATALIISVVSMYVYRFFFTRKNESVSSSA</sequence>
<dbReference type="GO" id="GO:0022857">
    <property type="term" value="F:transmembrane transporter activity"/>
    <property type="evidence" value="ECO:0007669"/>
    <property type="project" value="InterPro"/>
</dbReference>
<evidence type="ECO:0000256" key="5">
    <source>
        <dbReference type="ARBA" id="ARBA00022989"/>
    </source>
</evidence>
<dbReference type="Proteomes" id="UP000823937">
    <property type="component" value="Unassembled WGS sequence"/>
</dbReference>
<feature type="transmembrane region" description="Helical" evidence="7">
    <location>
        <begin position="319"/>
        <end position="338"/>
    </location>
</feature>
<organism evidence="9 10">
    <name type="scientific">Candidatus Pseudogracilibacillus intestinigallinarum</name>
    <dbReference type="NCBI Taxonomy" id="2838742"/>
    <lineage>
        <taxon>Bacteria</taxon>
        <taxon>Bacillati</taxon>
        <taxon>Bacillota</taxon>
        <taxon>Bacilli</taxon>
        <taxon>Bacillales</taxon>
        <taxon>Bacillaceae</taxon>
        <taxon>Pseudogracilibacillus</taxon>
    </lineage>
</organism>
<dbReference type="PANTHER" id="PTHR43124">
    <property type="entry name" value="PURINE EFFLUX PUMP PBUE"/>
    <property type="match status" value="1"/>
</dbReference>
<dbReference type="PANTHER" id="PTHR43124:SF3">
    <property type="entry name" value="CHLORAMPHENICOL EFFLUX PUMP RV0191"/>
    <property type="match status" value="1"/>
</dbReference>
<reference evidence="9" key="1">
    <citation type="journal article" date="2021" name="PeerJ">
        <title>Extensive microbial diversity within the chicken gut microbiome revealed by metagenomics and culture.</title>
        <authorList>
            <person name="Gilroy R."/>
            <person name="Ravi A."/>
            <person name="Getino M."/>
            <person name="Pursley I."/>
            <person name="Horton D.L."/>
            <person name="Alikhan N.F."/>
            <person name="Baker D."/>
            <person name="Gharbi K."/>
            <person name="Hall N."/>
            <person name="Watson M."/>
            <person name="Adriaenssens E.M."/>
            <person name="Foster-Nyarko E."/>
            <person name="Jarju S."/>
            <person name="Secka A."/>
            <person name="Antonio M."/>
            <person name="Oren A."/>
            <person name="Chaudhuri R.R."/>
            <person name="La Ragione R."/>
            <person name="Hildebrand F."/>
            <person name="Pallen M.J."/>
        </authorList>
    </citation>
    <scope>NUCLEOTIDE SEQUENCE</scope>
    <source>
        <strain evidence="9">CHK169-2315</strain>
    </source>
</reference>
<feature type="transmembrane region" description="Helical" evidence="7">
    <location>
        <begin position="68"/>
        <end position="86"/>
    </location>
</feature>
<feature type="transmembrane region" description="Helical" evidence="7">
    <location>
        <begin position="127"/>
        <end position="150"/>
    </location>
</feature>
<dbReference type="InterPro" id="IPR036259">
    <property type="entry name" value="MFS_trans_sf"/>
</dbReference>
<feature type="transmembrane region" description="Helical" evidence="7">
    <location>
        <begin position="7"/>
        <end position="31"/>
    </location>
</feature>
<keyword evidence="2" id="KW-0813">Transport</keyword>
<comment type="subcellular location">
    <subcellularLocation>
        <location evidence="1">Cell membrane</location>
        <topology evidence="1">Multi-pass membrane protein</topology>
    </subcellularLocation>
</comment>
<dbReference type="InterPro" id="IPR011701">
    <property type="entry name" value="MFS"/>
</dbReference>